<reference evidence="2 3" key="1">
    <citation type="submission" date="2019-07" db="EMBL/GenBank/DDBJ databases">
        <title>The First High-Quality Draft Genome Sequence of the Causal Agent of the Current Panama Disease Epidemic.</title>
        <authorList>
            <person name="Warmington R.J."/>
            <person name="Kay W."/>
            <person name="Jeffries A."/>
            <person name="Bebber D."/>
            <person name="Moore K."/>
            <person name="Studholme D.J."/>
        </authorList>
    </citation>
    <scope>NUCLEOTIDE SEQUENCE [LARGE SCALE GENOMIC DNA]</scope>
    <source>
        <strain evidence="2 3">TR4</strain>
    </source>
</reference>
<feature type="region of interest" description="Disordered" evidence="1">
    <location>
        <begin position="154"/>
        <end position="178"/>
    </location>
</feature>
<comment type="caution">
    <text evidence="2">The sequence shown here is derived from an EMBL/GenBank/DDBJ whole genome shotgun (WGS) entry which is preliminary data.</text>
</comment>
<name>A0A5C6STH6_FUSOC</name>
<accession>A0A5C6STH6</accession>
<dbReference type="EMBL" id="VMNF01000009">
    <property type="protein sequence ID" value="TXC01746.1"/>
    <property type="molecule type" value="Genomic_DNA"/>
</dbReference>
<evidence type="ECO:0000313" key="2">
    <source>
        <dbReference type="EMBL" id="TXC01746.1"/>
    </source>
</evidence>
<evidence type="ECO:0000313" key="3">
    <source>
        <dbReference type="Proteomes" id="UP000321331"/>
    </source>
</evidence>
<sequence>MTKMSCQKLPIKSPGAPLMLIQSPIPSITLVTGNFQIESGTRETINPDYIVEYQCNWLRIGESHTGINSPAGCAALARDAGATSTYHPPTKKCVVGREGGTEKANADTHYMVKTQVDEEDPFKEDEDEEDPFAMTCDEEKEACPERETALKAELASSKDQLAASQADKRPHYHIQQHG</sequence>
<gene>
    <name evidence="2" type="ORF">FocTR4_00008272</name>
</gene>
<proteinExistence type="predicted"/>
<dbReference type="AlphaFoldDB" id="A0A5C6STH6"/>
<protein>
    <submittedName>
        <fullName evidence="2">Uncharacterized protein</fullName>
    </submittedName>
</protein>
<evidence type="ECO:0000256" key="1">
    <source>
        <dbReference type="SAM" id="MobiDB-lite"/>
    </source>
</evidence>
<dbReference type="Proteomes" id="UP000321331">
    <property type="component" value="Unassembled WGS sequence"/>
</dbReference>
<organism evidence="2 3">
    <name type="scientific">Fusarium oxysporum f. sp. cubense</name>
    <dbReference type="NCBI Taxonomy" id="61366"/>
    <lineage>
        <taxon>Eukaryota</taxon>
        <taxon>Fungi</taxon>
        <taxon>Dikarya</taxon>
        <taxon>Ascomycota</taxon>
        <taxon>Pezizomycotina</taxon>
        <taxon>Sordariomycetes</taxon>
        <taxon>Hypocreomycetidae</taxon>
        <taxon>Hypocreales</taxon>
        <taxon>Nectriaceae</taxon>
        <taxon>Fusarium</taxon>
        <taxon>Fusarium oxysporum species complex</taxon>
    </lineage>
</organism>